<comment type="caution">
    <text evidence="1">The sequence shown here is derived from an EMBL/GenBank/DDBJ whole genome shotgun (WGS) entry which is preliminary data.</text>
</comment>
<dbReference type="AlphaFoldDB" id="A0A4R6T322"/>
<reference evidence="1 2" key="1">
    <citation type="submission" date="2019-03" db="EMBL/GenBank/DDBJ databases">
        <title>Genomic Encyclopedia of Archaeal and Bacterial Type Strains, Phase II (KMG-II): from individual species to whole genera.</title>
        <authorList>
            <person name="Goeker M."/>
        </authorList>
    </citation>
    <scope>NUCLEOTIDE SEQUENCE [LARGE SCALE GENOMIC DNA]</scope>
    <source>
        <strain evidence="1 2">DSM 19035</strain>
    </source>
</reference>
<dbReference type="EMBL" id="SNYC01000003">
    <property type="protein sequence ID" value="TDQ11771.1"/>
    <property type="molecule type" value="Genomic_DNA"/>
</dbReference>
<evidence type="ECO:0000313" key="1">
    <source>
        <dbReference type="EMBL" id="TDQ11771.1"/>
    </source>
</evidence>
<evidence type="ECO:0000313" key="2">
    <source>
        <dbReference type="Proteomes" id="UP000295620"/>
    </source>
</evidence>
<proteinExistence type="predicted"/>
<sequence length="74" mass="8545">MFFINWGFTYSTISGTAHYIWWFIFIEEGYIAYLAFSQCTGILENTGRGINKVAYLEAKNLKLIKKPITPNKSN</sequence>
<name>A0A4R6T322_9SPHI</name>
<dbReference type="Proteomes" id="UP000295620">
    <property type="component" value="Unassembled WGS sequence"/>
</dbReference>
<accession>A0A4R6T322</accession>
<gene>
    <name evidence="1" type="ORF">ATK78_0899</name>
</gene>
<protein>
    <submittedName>
        <fullName evidence="1">Uncharacterized protein</fullName>
    </submittedName>
</protein>
<organism evidence="1 2">
    <name type="scientific">Pedobacter metabolipauper</name>
    <dbReference type="NCBI Taxonomy" id="425513"/>
    <lineage>
        <taxon>Bacteria</taxon>
        <taxon>Pseudomonadati</taxon>
        <taxon>Bacteroidota</taxon>
        <taxon>Sphingobacteriia</taxon>
        <taxon>Sphingobacteriales</taxon>
        <taxon>Sphingobacteriaceae</taxon>
        <taxon>Pedobacter</taxon>
    </lineage>
</organism>
<keyword evidence="2" id="KW-1185">Reference proteome</keyword>